<evidence type="ECO:0000256" key="1">
    <source>
        <dbReference type="SAM" id="SignalP"/>
    </source>
</evidence>
<dbReference type="PANTHER" id="PTHR38477:SF1">
    <property type="entry name" value="MUREIN L,D-TRANSPEPTIDASE CATALYTIC DOMAIN FAMILY PROTEIN"/>
    <property type="match status" value="1"/>
</dbReference>
<evidence type="ECO:0000313" key="2">
    <source>
        <dbReference type="EMBL" id="SHI76201.1"/>
    </source>
</evidence>
<proteinExistence type="predicted"/>
<gene>
    <name evidence="2" type="ORF">SAMN05444363_1612</name>
</gene>
<accession>A0A1M6DSM4</accession>
<sequence>MIYRILPLILLFLMSFAPKATNTTKTETDPKLLASNNAVTLSAKIEMIYSSLDANNFSLPQLTCFQKALQGFYALKEKGLIEKDIITVIDFSLSSTKKRLWVIDLVSNKVLYNSVVSHGMKSGGEFANSFSNEMNSNKSSLGFYTTGETYQGKHGLSLKLDGQERGINCNARARAVVVHGAGYANPSILRTQGYLGRSQGCPAIPEGLKNEIIQTIKGKSCLFIYHPSRAYDITTKLVSQS</sequence>
<reference evidence="3" key="1">
    <citation type="submission" date="2016-11" db="EMBL/GenBank/DDBJ databases">
        <authorList>
            <person name="Varghese N."/>
            <person name="Submissions S."/>
        </authorList>
    </citation>
    <scope>NUCLEOTIDE SEQUENCE [LARGE SCALE GENOMIC DNA]</scope>
    <source>
        <strain evidence="3">DSM 18829</strain>
    </source>
</reference>
<organism evidence="2 3">
    <name type="scientific">Flavobacterium terrae</name>
    <dbReference type="NCBI Taxonomy" id="415425"/>
    <lineage>
        <taxon>Bacteria</taxon>
        <taxon>Pseudomonadati</taxon>
        <taxon>Bacteroidota</taxon>
        <taxon>Flavobacteriia</taxon>
        <taxon>Flavobacteriales</taxon>
        <taxon>Flavobacteriaceae</taxon>
        <taxon>Flavobacterium</taxon>
    </lineage>
</organism>
<name>A0A1M6DSM4_9FLAO</name>
<dbReference type="Proteomes" id="UP000184488">
    <property type="component" value="Unassembled WGS sequence"/>
</dbReference>
<dbReference type="PANTHER" id="PTHR38477">
    <property type="entry name" value="HYPOTHETICAL EXPORTED PROTEIN"/>
    <property type="match status" value="1"/>
</dbReference>
<keyword evidence="1" id="KW-0732">Signal</keyword>
<dbReference type="STRING" id="415425.SAMN05444363_1612"/>
<dbReference type="EMBL" id="FQZI01000002">
    <property type="protein sequence ID" value="SHI76201.1"/>
    <property type="molecule type" value="Genomic_DNA"/>
</dbReference>
<protein>
    <submittedName>
        <fullName evidence="2">L,D-transpeptidase catalytic domain</fullName>
    </submittedName>
</protein>
<keyword evidence="3" id="KW-1185">Reference proteome</keyword>
<evidence type="ECO:0000313" key="3">
    <source>
        <dbReference type="Proteomes" id="UP000184488"/>
    </source>
</evidence>
<dbReference type="RefSeq" id="WP_073310230.1">
    <property type="nucleotide sequence ID" value="NZ_FQZI01000002.1"/>
</dbReference>
<dbReference type="InterPro" id="IPR032676">
    <property type="entry name" value="YkuD_2"/>
</dbReference>
<feature type="signal peptide" evidence="1">
    <location>
        <begin position="1"/>
        <end position="20"/>
    </location>
</feature>
<dbReference type="OrthoDB" id="9815195at2"/>
<dbReference type="AlphaFoldDB" id="A0A1M6DSM4"/>
<dbReference type="Pfam" id="PF13645">
    <property type="entry name" value="YkuD_2"/>
    <property type="match status" value="1"/>
</dbReference>
<feature type="chain" id="PRO_5013359527" evidence="1">
    <location>
        <begin position="21"/>
        <end position="241"/>
    </location>
</feature>